<dbReference type="GO" id="GO:0032259">
    <property type="term" value="P:methylation"/>
    <property type="evidence" value="ECO:0007669"/>
    <property type="project" value="UniProtKB-KW"/>
</dbReference>
<protein>
    <recommendedName>
        <fullName evidence="7">Tetrapyrrole methylase domain-containing protein</fullName>
    </recommendedName>
</protein>
<gene>
    <name evidence="8" type="ORF">SteCoe_5704</name>
</gene>
<organism evidence="8 9">
    <name type="scientific">Stentor coeruleus</name>
    <dbReference type="NCBI Taxonomy" id="5963"/>
    <lineage>
        <taxon>Eukaryota</taxon>
        <taxon>Sar</taxon>
        <taxon>Alveolata</taxon>
        <taxon>Ciliophora</taxon>
        <taxon>Postciliodesmatophora</taxon>
        <taxon>Heterotrichea</taxon>
        <taxon>Heterotrichida</taxon>
        <taxon>Stentoridae</taxon>
        <taxon>Stentor</taxon>
    </lineage>
</organism>
<keyword evidence="5" id="KW-0949">S-adenosyl-L-methionine</keyword>
<name>A0A1R2CRQ8_9CILI</name>
<dbReference type="Gene3D" id="3.40.1010.10">
    <property type="entry name" value="Cobalt-precorrin-4 Transmethylase, Domain 1"/>
    <property type="match status" value="1"/>
</dbReference>
<keyword evidence="2" id="KW-0698">rRNA processing</keyword>
<dbReference type="SUPFAM" id="SSF53790">
    <property type="entry name" value="Tetrapyrrole methylase"/>
    <property type="match status" value="1"/>
</dbReference>
<sequence>MKLFHILRRIGRKIPGQTLYENNKKGLEEKPLDLKDKIISEDHEDIIKSLNTTSSRVMLTICPTPIGDLRDISIRQYQALRNADILACGDTRLTSLLLHLLNNLTFNEAKNILFPPSSIPESSDLDEYKHCLAGDLMSHTIEMIKKVKEEKNRGIMVSLNTENHEQRTPILIKAMKSGIRVVLVSDSGTPLVSDSGYAFVKDAIKHGVSIESLPGPVAAITALTLSGFPTDNFFFQGNMPKTYPEKAEKLERIKKNACTSILYESSDKILKTTEAISKVYGNMHPIFIGQELTKPLERFYRGTAGEVVQQLKQEIESKGEIHGEMSIVIAPIAVVKKKNSINIDVAKVLETLNYYVQGKPRDIVKIASAITGWSENRLLKFMIKINQKKDPNYKESESEDDTEDAEDSEDSEDK</sequence>
<keyword evidence="4" id="KW-0808">Transferase</keyword>
<dbReference type="InterPro" id="IPR000878">
    <property type="entry name" value="4pyrrol_Mease"/>
</dbReference>
<dbReference type="PANTHER" id="PTHR46111:SF1">
    <property type="entry name" value="RIBOSOMAL RNA SMALL SUBUNIT METHYLTRANSFERASE I"/>
    <property type="match status" value="1"/>
</dbReference>
<feature type="domain" description="Tetrapyrrole methylase" evidence="7">
    <location>
        <begin position="59"/>
        <end position="307"/>
    </location>
</feature>
<keyword evidence="3" id="KW-0489">Methyltransferase</keyword>
<dbReference type="InterPro" id="IPR014776">
    <property type="entry name" value="4pyrrole_Mease_sub2"/>
</dbReference>
<proteinExistence type="predicted"/>
<dbReference type="OrthoDB" id="289942at2759"/>
<dbReference type="Proteomes" id="UP000187209">
    <property type="component" value="Unassembled WGS sequence"/>
</dbReference>
<dbReference type="Gene3D" id="3.30.950.10">
    <property type="entry name" value="Methyltransferase, Cobalt-precorrin-4 Transmethylase, Domain 2"/>
    <property type="match status" value="1"/>
</dbReference>
<reference evidence="8 9" key="1">
    <citation type="submission" date="2016-11" db="EMBL/GenBank/DDBJ databases">
        <title>The macronuclear genome of Stentor coeruleus: a giant cell with tiny introns.</title>
        <authorList>
            <person name="Slabodnick M."/>
            <person name="Ruby J.G."/>
            <person name="Reiff S.B."/>
            <person name="Swart E.C."/>
            <person name="Gosai S."/>
            <person name="Prabakaran S."/>
            <person name="Witkowska E."/>
            <person name="Larue G.E."/>
            <person name="Fisher S."/>
            <person name="Freeman R.M."/>
            <person name="Gunawardena J."/>
            <person name="Chu W."/>
            <person name="Stover N.A."/>
            <person name="Gregory B.D."/>
            <person name="Nowacki M."/>
            <person name="Derisi J."/>
            <person name="Roy S.W."/>
            <person name="Marshall W.F."/>
            <person name="Sood P."/>
        </authorList>
    </citation>
    <scope>NUCLEOTIDE SEQUENCE [LARGE SCALE GENOMIC DNA]</scope>
    <source>
        <strain evidence="8">WM001</strain>
    </source>
</reference>
<dbReference type="GO" id="GO:0006364">
    <property type="term" value="P:rRNA processing"/>
    <property type="evidence" value="ECO:0007669"/>
    <property type="project" value="UniProtKB-KW"/>
</dbReference>
<dbReference type="AlphaFoldDB" id="A0A1R2CRQ8"/>
<dbReference type="EMBL" id="MPUH01000076">
    <property type="protein sequence ID" value="OMJ91677.1"/>
    <property type="molecule type" value="Genomic_DNA"/>
</dbReference>
<feature type="compositionally biased region" description="Acidic residues" evidence="6">
    <location>
        <begin position="397"/>
        <end position="414"/>
    </location>
</feature>
<evidence type="ECO:0000259" key="7">
    <source>
        <dbReference type="Pfam" id="PF00590"/>
    </source>
</evidence>
<dbReference type="PANTHER" id="PTHR46111">
    <property type="entry name" value="RIBOSOMAL RNA SMALL SUBUNIT METHYLTRANSFERASE I"/>
    <property type="match status" value="1"/>
</dbReference>
<accession>A0A1R2CRQ8</accession>
<evidence type="ECO:0000313" key="8">
    <source>
        <dbReference type="EMBL" id="OMJ91677.1"/>
    </source>
</evidence>
<evidence type="ECO:0000256" key="1">
    <source>
        <dbReference type="ARBA" id="ARBA00022490"/>
    </source>
</evidence>
<dbReference type="Pfam" id="PF00590">
    <property type="entry name" value="TP_methylase"/>
    <property type="match status" value="1"/>
</dbReference>
<comment type="caution">
    <text evidence="8">The sequence shown here is derived from an EMBL/GenBank/DDBJ whole genome shotgun (WGS) entry which is preliminary data.</text>
</comment>
<evidence type="ECO:0000313" key="9">
    <source>
        <dbReference type="Proteomes" id="UP000187209"/>
    </source>
</evidence>
<evidence type="ECO:0000256" key="6">
    <source>
        <dbReference type="SAM" id="MobiDB-lite"/>
    </source>
</evidence>
<evidence type="ECO:0000256" key="4">
    <source>
        <dbReference type="ARBA" id="ARBA00022679"/>
    </source>
</evidence>
<evidence type="ECO:0000256" key="2">
    <source>
        <dbReference type="ARBA" id="ARBA00022552"/>
    </source>
</evidence>
<dbReference type="InterPro" id="IPR008189">
    <property type="entry name" value="rRNA_ssu_MeTfrase_I"/>
</dbReference>
<dbReference type="InterPro" id="IPR014777">
    <property type="entry name" value="4pyrrole_Mease_sub1"/>
</dbReference>
<keyword evidence="9" id="KW-1185">Reference proteome</keyword>
<dbReference type="GO" id="GO:0008168">
    <property type="term" value="F:methyltransferase activity"/>
    <property type="evidence" value="ECO:0007669"/>
    <property type="project" value="UniProtKB-KW"/>
</dbReference>
<evidence type="ECO:0000256" key="3">
    <source>
        <dbReference type="ARBA" id="ARBA00022603"/>
    </source>
</evidence>
<keyword evidence="1" id="KW-0963">Cytoplasm</keyword>
<feature type="region of interest" description="Disordered" evidence="6">
    <location>
        <begin position="390"/>
        <end position="414"/>
    </location>
</feature>
<evidence type="ECO:0000256" key="5">
    <source>
        <dbReference type="ARBA" id="ARBA00022691"/>
    </source>
</evidence>
<dbReference type="InterPro" id="IPR035996">
    <property type="entry name" value="4pyrrol_Methylase_sf"/>
</dbReference>
<dbReference type="NCBIfam" id="TIGR00096">
    <property type="entry name" value="16S rRNA (cytidine(1402)-2'-O)-methyltransferase"/>
    <property type="match status" value="1"/>
</dbReference>